<accession>A0A4U8YHE5</accession>
<reference evidence="1 2" key="1">
    <citation type="submission" date="2019-03" db="EMBL/GenBank/DDBJ databases">
        <authorList>
            <person name="Nijsse B."/>
        </authorList>
    </citation>
    <scope>NUCLEOTIDE SEQUENCE [LARGE SCALE GENOMIC DNA]</scope>
    <source>
        <strain evidence="1">Desulfoluna butyratoxydans MSL71</strain>
    </source>
</reference>
<dbReference type="RefSeq" id="WP_180137173.1">
    <property type="nucleotide sequence ID" value="NZ_CAADHO010000001.1"/>
</dbReference>
<evidence type="ECO:0000313" key="1">
    <source>
        <dbReference type="EMBL" id="VFQ42975.1"/>
    </source>
</evidence>
<evidence type="ECO:0000313" key="2">
    <source>
        <dbReference type="Proteomes" id="UP000507962"/>
    </source>
</evidence>
<dbReference type="Proteomes" id="UP000507962">
    <property type="component" value="Unassembled WGS sequence"/>
</dbReference>
<dbReference type="AlphaFoldDB" id="A0A4U8YHE5"/>
<proteinExistence type="predicted"/>
<sequence length="112" mass="13119">MSRDIAEEDWKLLRDLQELSLNTACDRVLQRVAELVASRGAENHTYYQTLWTLMQDEDEQISLMFDSFKRSTAVNKVAMWRKNGLLSEEVFGKLTKETQEQLLAYESLWKQG</sequence>
<dbReference type="EMBL" id="CAADHO010000001">
    <property type="protein sequence ID" value="VFQ42975.1"/>
    <property type="molecule type" value="Genomic_DNA"/>
</dbReference>
<gene>
    <name evidence="1" type="ORF">MSL71_5970</name>
</gene>
<organism evidence="1 2">
    <name type="scientific">Desulfoluna butyratoxydans</name>
    <dbReference type="NCBI Taxonomy" id="231438"/>
    <lineage>
        <taxon>Bacteria</taxon>
        <taxon>Pseudomonadati</taxon>
        <taxon>Thermodesulfobacteriota</taxon>
        <taxon>Desulfobacteria</taxon>
        <taxon>Desulfobacterales</taxon>
        <taxon>Desulfolunaceae</taxon>
        <taxon>Desulfoluna</taxon>
    </lineage>
</organism>
<protein>
    <submittedName>
        <fullName evidence="1">Uncharacterized protein</fullName>
    </submittedName>
</protein>
<keyword evidence="2" id="KW-1185">Reference proteome</keyword>
<name>A0A4U8YHE5_9BACT</name>